<protein>
    <recommendedName>
        <fullName evidence="3">G domain-containing protein</fullName>
    </recommendedName>
</protein>
<dbReference type="Gene3D" id="3.40.50.300">
    <property type="entry name" value="P-loop containing nucleotide triphosphate hydrolases"/>
    <property type="match status" value="1"/>
</dbReference>
<dbReference type="GO" id="GO:0003924">
    <property type="term" value="F:GTPase activity"/>
    <property type="evidence" value="ECO:0007669"/>
    <property type="project" value="TreeGrafter"/>
</dbReference>
<proteinExistence type="predicted"/>
<reference evidence="4" key="1">
    <citation type="journal article" date="2023" name="G3 (Bethesda)">
        <title>Whole genome assemblies of Zophobas morio and Tenebrio molitor.</title>
        <authorList>
            <person name="Kaur S."/>
            <person name="Stinson S.A."/>
            <person name="diCenzo G.C."/>
        </authorList>
    </citation>
    <scope>NUCLEOTIDE SEQUENCE</scope>
    <source>
        <strain evidence="4">QUZm001</strain>
    </source>
</reference>
<dbReference type="PRINTS" id="PR00326">
    <property type="entry name" value="GTP1OBG"/>
</dbReference>
<gene>
    <name evidence="4" type="ORF">Zmor_016294</name>
</gene>
<organism evidence="4 5">
    <name type="scientific">Zophobas morio</name>
    <dbReference type="NCBI Taxonomy" id="2755281"/>
    <lineage>
        <taxon>Eukaryota</taxon>
        <taxon>Metazoa</taxon>
        <taxon>Ecdysozoa</taxon>
        <taxon>Arthropoda</taxon>
        <taxon>Hexapoda</taxon>
        <taxon>Insecta</taxon>
        <taxon>Pterygota</taxon>
        <taxon>Neoptera</taxon>
        <taxon>Endopterygota</taxon>
        <taxon>Coleoptera</taxon>
        <taxon>Polyphaga</taxon>
        <taxon>Cucujiformia</taxon>
        <taxon>Tenebrionidae</taxon>
        <taxon>Zophobas</taxon>
    </lineage>
</organism>
<evidence type="ECO:0000256" key="2">
    <source>
        <dbReference type="ARBA" id="ARBA00023134"/>
    </source>
</evidence>
<dbReference type="SUPFAM" id="SSF52540">
    <property type="entry name" value="P-loop containing nucleoside triphosphate hydrolases"/>
    <property type="match status" value="1"/>
</dbReference>
<dbReference type="Gene3D" id="1.10.1580.10">
    <property type="match status" value="1"/>
</dbReference>
<dbReference type="EMBL" id="JALNTZ010004021">
    <property type="protein sequence ID" value="KAJ3615602.1"/>
    <property type="molecule type" value="Genomic_DNA"/>
</dbReference>
<dbReference type="AlphaFoldDB" id="A0AA38LXT3"/>
<dbReference type="InterPro" id="IPR023179">
    <property type="entry name" value="GTP-bd_ortho_bundle_sf"/>
</dbReference>
<keyword evidence="1" id="KW-0547">Nucleotide-binding</keyword>
<comment type="caution">
    <text evidence="4">The sequence shown here is derived from an EMBL/GenBank/DDBJ whole genome shotgun (WGS) entry which is preliminary data.</text>
</comment>
<evidence type="ECO:0000256" key="1">
    <source>
        <dbReference type="ARBA" id="ARBA00022741"/>
    </source>
</evidence>
<dbReference type="GO" id="GO:0005525">
    <property type="term" value="F:GTP binding"/>
    <property type="evidence" value="ECO:0007669"/>
    <property type="project" value="UniProtKB-KW"/>
</dbReference>
<keyword evidence="5" id="KW-1185">Reference proteome</keyword>
<sequence>MTAAKQERDKKRGIENPQLNILVVGIPNVGKSTFIQNVSKGKTLKKANRPGVTRGMQRIVMTPKITLIDTPGILPSRFENETIACNCAAANAIKLEVIPRERFASKIIRYIYNNYPNAIESLYGIGTFAPRPIDYEDSFELLELIAKKLKFVILGDVPDSERAIEFFINDVHQNRFGRISFERPIEITSTIELPPEDDIDFTVESDLTIE</sequence>
<keyword evidence="2" id="KW-0342">GTP-binding</keyword>
<dbReference type="Proteomes" id="UP001168821">
    <property type="component" value="Unassembled WGS sequence"/>
</dbReference>
<dbReference type="InterPro" id="IPR006073">
    <property type="entry name" value="GTP-bd"/>
</dbReference>
<evidence type="ECO:0000313" key="5">
    <source>
        <dbReference type="Proteomes" id="UP001168821"/>
    </source>
</evidence>
<evidence type="ECO:0000313" key="4">
    <source>
        <dbReference type="EMBL" id="KAJ3615602.1"/>
    </source>
</evidence>
<dbReference type="GO" id="GO:0006412">
    <property type="term" value="P:translation"/>
    <property type="evidence" value="ECO:0007669"/>
    <property type="project" value="TreeGrafter"/>
</dbReference>
<dbReference type="PANTHER" id="PTHR45782">
    <property type="entry name" value="MITOCHONDRIAL RIBOSOME-ASSOCIATED GTPASE 1"/>
    <property type="match status" value="1"/>
</dbReference>
<dbReference type="PANTHER" id="PTHR45782:SF4">
    <property type="entry name" value="MITOCHONDRIAL RIBOSOME-ASSOCIATED GTPASE 1"/>
    <property type="match status" value="1"/>
</dbReference>
<dbReference type="InterPro" id="IPR027417">
    <property type="entry name" value="P-loop_NTPase"/>
</dbReference>
<name>A0AA38LXT3_9CUCU</name>
<feature type="domain" description="G" evidence="3">
    <location>
        <begin position="21"/>
        <end position="82"/>
    </location>
</feature>
<accession>A0AA38LXT3</accession>
<dbReference type="Pfam" id="PF01926">
    <property type="entry name" value="MMR_HSR1"/>
    <property type="match status" value="1"/>
</dbReference>
<evidence type="ECO:0000259" key="3">
    <source>
        <dbReference type="Pfam" id="PF01926"/>
    </source>
</evidence>